<feature type="compositionally biased region" description="Low complexity" evidence="1">
    <location>
        <begin position="19"/>
        <end position="45"/>
    </location>
</feature>
<keyword evidence="4" id="KW-1185">Reference proteome</keyword>
<sequence length="105" mass="11789">MGRFSQKSSKKGALTGLQNKKVNNNDNEDININVNTNDHVNNSNNDDVKPVLVAEKKLSDRKLVGVYLDKKQIKGLDKLVDMTGKSKSEIARKAIDYFIENVEIK</sequence>
<protein>
    <submittedName>
        <fullName evidence="3">Ribbon-helix-helix protein, copG family</fullName>
    </submittedName>
</protein>
<name>A0A285IHB3_9FIRM</name>
<dbReference type="Proteomes" id="UP000219573">
    <property type="component" value="Unassembled WGS sequence"/>
</dbReference>
<evidence type="ECO:0000313" key="3">
    <source>
        <dbReference type="EMBL" id="SNY47375.1"/>
    </source>
</evidence>
<dbReference type="GO" id="GO:0006355">
    <property type="term" value="P:regulation of DNA-templated transcription"/>
    <property type="evidence" value="ECO:0007669"/>
    <property type="project" value="InterPro"/>
</dbReference>
<evidence type="ECO:0000313" key="4">
    <source>
        <dbReference type="Proteomes" id="UP000219573"/>
    </source>
</evidence>
<proteinExistence type="predicted"/>
<dbReference type="Pfam" id="PF01402">
    <property type="entry name" value="RHH_1"/>
    <property type="match status" value="1"/>
</dbReference>
<dbReference type="AlphaFoldDB" id="A0A285IHB3"/>
<dbReference type="InterPro" id="IPR002145">
    <property type="entry name" value="CopG"/>
</dbReference>
<evidence type="ECO:0000259" key="2">
    <source>
        <dbReference type="Pfam" id="PF01402"/>
    </source>
</evidence>
<organism evidence="3 4">
    <name type="scientific">Orenia metallireducens</name>
    <dbReference type="NCBI Taxonomy" id="1413210"/>
    <lineage>
        <taxon>Bacteria</taxon>
        <taxon>Bacillati</taxon>
        <taxon>Bacillota</taxon>
        <taxon>Clostridia</taxon>
        <taxon>Halanaerobiales</taxon>
        <taxon>Halobacteroidaceae</taxon>
        <taxon>Orenia</taxon>
    </lineage>
</organism>
<accession>A0A285IHB3</accession>
<feature type="region of interest" description="Disordered" evidence="1">
    <location>
        <begin position="1"/>
        <end position="48"/>
    </location>
</feature>
<dbReference type="CDD" id="cd22235">
    <property type="entry name" value="RHH_CopG_archaea"/>
    <property type="match status" value="1"/>
</dbReference>
<reference evidence="4" key="1">
    <citation type="submission" date="2017-09" db="EMBL/GenBank/DDBJ databases">
        <authorList>
            <person name="Varghese N."/>
            <person name="Submissions S."/>
        </authorList>
    </citation>
    <scope>NUCLEOTIDE SEQUENCE [LARGE SCALE GENOMIC DNA]</scope>
    <source>
        <strain evidence="4">MSL47</strain>
    </source>
</reference>
<evidence type="ECO:0000256" key="1">
    <source>
        <dbReference type="SAM" id="MobiDB-lite"/>
    </source>
</evidence>
<dbReference type="RefSeq" id="WP_097019627.1">
    <property type="nucleotide sequence ID" value="NZ_OBDZ01000050.1"/>
</dbReference>
<dbReference type="EMBL" id="OBDZ01000050">
    <property type="protein sequence ID" value="SNY47375.1"/>
    <property type="molecule type" value="Genomic_DNA"/>
</dbReference>
<gene>
    <name evidence="3" type="ORF">SAMN06265827_1505</name>
</gene>
<feature type="domain" description="Ribbon-helix-helix protein CopG" evidence="2">
    <location>
        <begin position="62"/>
        <end position="100"/>
    </location>
</feature>